<evidence type="ECO:0000313" key="17">
    <source>
        <dbReference type="Proteomes" id="UP000094626"/>
    </source>
</evidence>
<dbReference type="PANTHER" id="PTHR45436">
    <property type="entry name" value="SENSOR HISTIDINE KINASE YKOH"/>
    <property type="match status" value="1"/>
</dbReference>
<dbReference type="SMART" id="SM00387">
    <property type="entry name" value="HATPase_c"/>
    <property type="match status" value="1"/>
</dbReference>
<reference evidence="15 16" key="1">
    <citation type="submission" date="2014-03" db="EMBL/GenBank/DDBJ databases">
        <title>Whole genome sequence of Novosphingobium resinovorum KF1.</title>
        <authorList>
            <person name="Gan H.M."/>
            <person name="Gan H.Y."/>
            <person name="Chew T.H."/>
            <person name="Savka M.A."/>
        </authorList>
    </citation>
    <scope>NUCLEOTIDE SEQUENCE [LARGE SCALE GENOMIC DNA]</scope>
    <source>
        <strain evidence="15 16">KF1</strain>
    </source>
</reference>
<dbReference type="KEGG" id="nre:BES08_19265"/>
<dbReference type="PRINTS" id="PR00344">
    <property type="entry name" value="BCTRLSENSOR"/>
</dbReference>
<evidence type="ECO:0000256" key="8">
    <source>
        <dbReference type="ARBA" id="ARBA00022989"/>
    </source>
</evidence>
<feature type="domain" description="HAMP" evidence="13">
    <location>
        <begin position="179"/>
        <end position="232"/>
    </location>
</feature>
<dbReference type="Gene3D" id="3.30.565.10">
    <property type="entry name" value="Histidine kinase-like ATPase, C-terminal domain"/>
    <property type="match status" value="1"/>
</dbReference>
<dbReference type="Pfam" id="PF02518">
    <property type="entry name" value="HATPase_c"/>
    <property type="match status" value="1"/>
</dbReference>
<evidence type="ECO:0000256" key="11">
    <source>
        <dbReference type="SAM" id="Phobius"/>
    </source>
</evidence>
<keyword evidence="17" id="KW-1185">Reference proteome</keyword>
<evidence type="ECO:0000313" key="16">
    <source>
        <dbReference type="Proteomes" id="UP000024329"/>
    </source>
</evidence>
<dbReference type="PANTHER" id="PTHR45436:SF8">
    <property type="entry name" value="HISTIDINE KINASE"/>
    <property type="match status" value="1"/>
</dbReference>
<keyword evidence="14" id="KW-0614">Plasmid</keyword>
<evidence type="ECO:0000259" key="13">
    <source>
        <dbReference type="PROSITE" id="PS50885"/>
    </source>
</evidence>
<gene>
    <name evidence="14" type="ORF">BES08_19265</name>
    <name evidence="15" type="ORF">BV97_01692</name>
</gene>
<evidence type="ECO:0000256" key="2">
    <source>
        <dbReference type="ARBA" id="ARBA00004370"/>
    </source>
</evidence>
<evidence type="ECO:0000256" key="9">
    <source>
        <dbReference type="ARBA" id="ARBA00023012"/>
    </source>
</evidence>
<geneLocation type="plasmid" evidence="14 17">
    <name>pSA1</name>
</geneLocation>
<dbReference type="InterPro" id="IPR036890">
    <property type="entry name" value="HATPase_C_sf"/>
</dbReference>
<evidence type="ECO:0000259" key="12">
    <source>
        <dbReference type="PROSITE" id="PS50109"/>
    </source>
</evidence>
<proteinExistence type="predicted"/>
<dbReference type="EMBL" id="CP017076">
    <property type="protein sequence ID" value="AOR79038.1"/>
    <property type="molecule type" value="Genomic_DNA"/>
</dbReference>
<dbReference type="Proteomes" id="UP000094626">
    <property type="component" value="Plasmid pSA1"/>
</dbReference>
<dbReference type="PROSITE" id="PS50109">
    <property type="entry name" value="HIS_KIN"/>
    <property type="match status" value="1"/>
</dbReference>
<dbReference type="Gene3D" id="1.10.287.130">
    <property type="match status" value="1"/>
</dbReference>
<evidence type="ECO:0000256" key="1">
    <source>
        <dbReference type="ARBA" id="ARBA00000085"/>
    </source>
</evidence>
<evidence type="ECO:0000256" key="3">
    <source>
        <dbReference type="ARBA" id="ARBA00012438"/>
    </source>
</evidence>
<feature type="domain" description="Histidine kinase" evidence="12">
    <location>
        <begin position="240"/>
        <end position="450"/>
    </location>
</feature>
<dbReference type="InterPro" id="IPR036097">
    <property type="entry name" value="HisK_dim/P_sf"/>
</dbReference>
<dbReference type="RefSeq" id="WP_036525030.1">
    <property type="nucleotide sequence ID" value="NZ_CP017076.1"/>
</dbReference>
<keyword evidence="5" id="KW-0808">Transferase</keyword>
<dbReference type="InterPro" id="IPR003594">
    <property type="entry name" value="HATPase_dom"/>
</dbReference>
<dbReference type="eggNOG" id="COG2205">
    <property type="taxonomic scope" value="Bacteria"/>
</dbReference>
<dbReference type="CDD" id="cd00075">
    <property type="entry name" value="HATPase"/>
    <property type="match status" value="1"/>
</dbReference>
<keyword evidence="8 11" id="KW-1133">Transmembrane helix</keyword>
<accession>A0A031K158</accession>
<keyword evidence="7 15" id="KW-0418">Kinase</keyword>
<evidence type="ECO:0000256" key="4">
    <source>
        <dbReference type="ARBA" id="ARBA00022553"/>
    </source>
</evidence>
<keyword evidence="9" id="KW-0902">Two-component regulatory system</keyword>
<reference evidence="17" key="3">
    <citation type="journal article" date="2017" name="J. Biotechnol.">
        <title>Complete genome sequence of Novosphingobium resinovorum SA1, a versatile xenobiotic-degrading bacterium capable of utilizing sulfanilic acid.</title>
        <authorList>
            <person name="Hegedus B."/>
            <person name="Kos P.B."/>
            <person name="Balint B."/>
            <person name="Maroti G."/>
            <person name="Gan H.M."/>
            <person name="Perei K."/>
            <person name="Rakhely G."/>
        </authorList>
    </citation>
    <scope>NUCLEOTIDE SEQUENCE [LARGE SCALE GENOMIC DNA]</scope>
    <source>
        <strain evidence="17">SA1</strain>
    </source>
</reference>
<organism evidence="15 16">
    <name type="scientific">Novosphingobium resinovorum</name>
    <dbReference type="NCBI Taxonomy" id="158500"/>
    <lineage>
        <taxon>Bacteria</taxon>
        <taxon>Pseudomonadati</taxon>
        <taxon>Pseudomonadota</taxon>
        <taxon>Alphaproteobacteria</taxon>
        <taxon>Sphingomonadales</taxon>
        <taxon>Sphingomonadaceae</taxon>
        <taxon>Novosphingobium</taxon>
    </lineage>
</organism>
<dbReference type="Pfam" id="PF00512">
    <property type="entry name" value="HisKA"/>
    <property type="match status" value="1"/>
</dbReference>
<dbReference type="SUPFAM" id="SSF55874">
    <property type="entry name" value="ATPase domain of HSP90 chaperone/DNA topoisomerase II/histidine kinase"/>
    <property type="match status" value="1"/>
</dbReference>
<dbReference type="InterPro" id="IPR005467">
    <property type="entry name" value="His_kinase_dom"/>
</dbReference>
<dbReference type="PROSITE" id="PS50885">
    <property type="entry name" value="HAMP"/>
    <property type="match status" value="1"/>
</dbReference>
<dbReference type="InterPro" id="IPR050428">
    <property type="entry name" value="TCS_sensor_his_kinase"/>
</dbReference>
<dbReference type="EC" id="2.7.13.3" evidence="3"/>
<sequence length="453" mass="48481">MKIWHSTTFRFAALVFLFQIVAAAVLLLGPALLLRSQSHADAVAVAVTLRDDLLDAYNEGGEPAISRAIDAKVSRRIERASVLFLANPDGTRLTGNLDSLPPDLTPGAPYALEKLPRSGHTAPEAMLIQSVRLRDGSILVTGTVVETERQVLALLERTSMIALALSVVFAAFAAYVSTRLILNRLRASVATLRDVREGRLSRRVPADDTGDAFALLGSEVNQALDRMAALNDELKLATDALAHDLKSPLTRMRAALDRAAQHVEDPLAQPFVDQALTESERLMAIVETALSITRAEAGMGRESLADADLSELLETVAEIYAPMVEDQGRAIVVVAPAALHMRVHRQLLDQALGNLVDNTLKYGAGTITLSLVPEADGAAVVVADEGPGIAPERREQALRRFTRLDEARGGWGAGLGLSLVQAVAHLHGGTVDLRDAAPGLAVRIRLVEPPPRA</sequence>
<dbReference type="InterPro" id="IPR003660">
    <property type="entry name" value="HAMP_dom"/>
</dbReference>
<feature type="transmembrane region" description="Helical" evidence="11">
    <location>
        <begin position="160"/>
        <end position="182"/>
    </location>
</feature>
<dbReference type="InterPro" id="IPR004358">
    <property type="entry name" value="Sig_transdc_His_kin-like_C"/>
</dbReference>
<dbReference type="CDD" id="cd00082">
    <property type="entry name" value="HisKA"/>
    <property type="match status" value="1"/>
</dbReference>
<dbReference type="SUPFAM" id="SSF47384">
    <property type="entry name" value="Homodimeric domain of signal transducing histidine kinase"/>
    <property type="match status" value="1"/>
</dbReference>
<dbReference type="InterPro" id="IPR003661">
    <property type="entry name" value="HisK_dim/P_dom"/>
</dbReference>
<evidence type="ECO:0000256" key="10">
    <source>
        <dbReference type="ARBA" id="ARBA00023136"/>
    </source>
</evidence>
<keyword evidence="6 11" id="KW-0812">Transmembrane</keyword>
<evidence type="ECO:0000256" key="7">
    <source>
        <dbReference type="ARBA" id="ARBA00022777"/>
    </source>
</evidence>
<dbReference type="SMART" id="SM00304">
    <property type="entry name" value="HAMP"/>
    <property type="match status" value="1"/>
</dbReference>
<evidence type="ECO:0000256" key="6">
    <source>
        <dbReference type="ARBA" id="ARBA00022692"/>
    </source>
</evidence>
<dbReference type="SMART" id="SM00388">
    <property type="entry name" value="HisKA"/>
    <property type="match status" value="1"/>
</dbReference>
<evidence type="ECO:0000256" key="5">
    <source>
        <dbReference type="ARBA" id="ARBA00022679"/>
    </source>
</evidence>
<comment type="subcellular location">
    <subcellularLocation>
        <location evidence="2">Membrane</location>
    </subcellularLocation>
</comment>
<dbReference type="AlphaFoldDB" id="A0A031K158"/>
<protein>
    <recommendedName>
        <fullName evidence="3">histidine kinase</fullName>
        <ecNumber evidence="3">2.7.13.3</ecNumber>
    </recommendedName>
</protein>
<dbReference type="EMBL" id="JFYZ01000005">
    <property type="protein sequence ID" value="EZP82768.1"/>
    <property type="molecule type" value="Genomic_DNA"/>
</dbReference>
<dbReference type="Gene3D" id="6.10.340.10">
    <property type="match status" value="1"/>
</dbReference>
<keyword evidence="10 11" id="KW-0472">Membrane</keyword>
<evidence type="ECO:0000313" key="14">
    <source>
        <dbReference type="EMBL" id="AOR79038.1"/>
    </source>
</evidence>
<dbReference type="OrthoDB" id="9815202at2"/>
<dbReference type="GO" id="GO:0000155">
    <property type="term" value="F:phosphorelay sensor kinase activity"/>
    <property type="evidence" value="ECO:0007669"/>
    <property type="project" value="InterPro"/>
</dbReference>
<dbReference type="Proteomes" id="UP000024329">
    <property type="component" value="Unassembled WGS sequence"/>
</dbReference>
<name>A0A031K158_9SPHN</name>
<dbReference type="PATRIC" id="fig|158500.4.peg.1734"/>
<reference evidence="14" key="2">
    <citation type="submission" date="2016-08" db="EMBL/GenBank/DDBJ databases">
        <authorList>
            <person name="Seilhamer J.J."/>
        </authorList>
    </citation>
    <scope>NUCLEOTIDE SEQUENCE [LARGE SCALE GENOMIC DNA]</scope>
    <source>
        <strain evidence="14">SA1</strain>
        <plasmid evidence="14">pSA1</plasmid>
    </source>
</reference>
<comment type="catalytic activity">
    <reaction evidence="1">
        <text>ATP + protein L-histidine = ADP + protein N-phospho-L-histidine.</text>
        <dbReference type="EC" id="2.7.13.3"/>
    </reaction>
</comment>
<evidence type="ECO:0000313" key="15">
    <source>
        <dbReference type="EMBL" id="EZP82768.1"/>
    </source>
</evidence>
<dbReference type="GO" id="GO:0005886">
    <property type="term" value="C:plasma membrane"/>
    <property type="evidence" value="ECO:0007669"/>
    <property type="project" value="TreeGrafter"/>
</dbReference>
<keyword evidence="4" id="KW-0597">Phosphoprotein</keyword>